<protein>
    <submittedName>
        <fullName evidence="2">Uncharacterized protein</fullName>
    </submittedName>
</protein>
<organism evidence="2 3">
    <name type="scientific">Brachionus calyciflorus</name>
    <dbReference type="NCBI Taxonomy" id="104777"/>
    <lineage>
        <taxon>Eukaryota</taxon>
        <taxon>Metazoa</taxon>
        <taxon>Spiralia</taxon>
        <taxon>Gnathifera</taxon>
        <taxon>Rotifera</taxon>
        <taxon>Eurotatoria</taxon>
        <taxon>Monogononta</taxon>
        <taxon>Pseudotrocha</taxon>
        <taxon>Ploima</taxon>
        <taxon>Brachionidae</taxon>
        <taxon>Brachionus</taxon>
    </lineage>
</organism>
<dbReference type="AlphaFoldDB" id="A0A813LV79"/>
<reference evidence="2" key="1">
    <citation type="submission" date="2021-02" db="EMBL/GenBank/DDBJ databases">
        <authorList>
            <person name="Nowell W R."/>
        </authorList>
    </citation>
    <scope>NUCLEOTIDE SEQUENCE</scope>
    <source>
        <strain evidence="2">Ploen Becks lab</strain>
    </source>
</reference>
<dbReference type="OrthoDB" id="409543at2759"/>
<accession>A0A813LV79</accession>
<keyword evidence="1" id="KW-0812">Transmembrane</keyword>
<keyword evidence="1" id="KW-1133">Transmembrane helix</keyword>
<dbReference type="Gene3D" id="3.90.550.20">
    <property type="match status" value="1"/>
</dbReference>
<dbReference type="InterPro" id="IPR029044">
    <property type="entry name" value="Nucleotide-diphossugar_trans"/>
</dbReference>
<dbReference type="EMBL" id="CAJNOC010000001">
    <property type="protein sequence ID" value="CAF0702834.1"/>
    <property type="molecule type" value="Genomic_DNA"/>
</dbReference>
<name>A0A813LV79_9BILA</name>
<dbReference type="Pfam" id="PF04488">
    <property type="entry name" value="Gly_transf_sug"/>
    <property type="match status" value="1"/>
</dbReference>
<dbReference type="InterPro" id="IPR007577">
    <property type="entry name" value="GlycoTrfase_DXD_sugar-bd_CS"/>
</dbReference>
<keyword evidence="1" id="KW-0472">Membrane</keyword>
<dbReference type="PANTHER" id="PTHR46830">
    <property type="entry name" value="TRANSFERASE, PUTATIVE-RELATED"/>
    <property type="match status" value="1"/>
</dbReference>
<dbReference type="Proteomes" id="UP000663879">
    <property type="component" value="Unassembled WGS sequence"/>
</dbReference>
<sequence>MFSSKIVQFGNMKFKSKFSVYFKVLCLFIFAYLIIKYSGVLLKSTTQLGQKNTSYNEEKNIFLNPDYEILDFENFDNIKGATKYIVPNVVHLIYLKANEIKFYQAINIYSIFLNQNPDYLMIHCDDCSFKGHYWNQINSISEFRNKIKLHKVKLNDKIFGQKYGWLEHASDTLRLLVLMNYGGMYFDNDVYVVKSLDKYRRYEMTISWDGDQEGLGIQVLIAHRNARLLKAHYDSYRTDYNNSIWYYTGGMVPAKIMLKHRYLAHVVKYRLGTQMLVNELYKSVWDEWKNLDTIHLLINHRSYLDEKSPIKEFNDTNIRDYNFTYGHMCREIITKLKTLYNIDFYKKSK</sequence>
<feature type="transmembrane region" description="Helical" evidence="1">
    <location>
        <begin position="20"/>
        <end position="42"/>
    </location>
</feature>
<proteinExistence type="predicted"/>
<evidence type="ECO:0000313" key="3">
    <source>
        <dbReference type="Proteomes" id="UP000663879"/>
    </source>
</evidence>
<keyword evidence="3" id="KW-1185">Reference proteome</keyword>
<comment type="caution">
    <text evidence="2">The sequence shown here is derived from an EMBL/GenBank/DDBJ whole genome shotgun (WGS) entry which is preliminary data.</text>
</comment>
<evidence type="ECO:0000313" key="2">
    <source>
        <dbReference type="EMBL" id="CAF0702834.1"/>
    </source>
</evidence>
<evidence type="ECO:0000256" key="1">
    <source>
        <dbReference type="SAM" id="Phobius"/>
    </source>
</evidence>
<dbReference type="SUPFAM" id="SSF53448">
    <property type="entry name" value="Nucleotide-diphospho-sugar transferases"/>
    <property type="match status" value="1"/>
</dbReference>
<gene>
    <name evidence="2" type="ORF">OXX778_LOCUS15</name>
</gene>
<dbReference type="PANTHER" id="PTHR46830:SF1">
    <property type="entry name" value="ALPHA-1,4-N-ACETYLGLUCOSAMINYLTRANSFERASE"/>
    <property type="match status" value="1"/>
</dbReference>